<evidence type="ECO:0000256" key="5">
    <source>
        <dbReference type="ARBA" id="ARBA00023237"/>
    </source>
</evidence>
<sequence length="72" mass="7127">MFALPMIVGRVAVASAALAVLTLTGCGQKGPLSLPQAHAPTGGSPQEATFPVPDDLEPAPPANAPRDGALPT</sequence>
<proteinExistence type="predicted"/>
<reference evidence="8 9" key="1">
    <citation type="submission" date="2019-07" db="EMBL/GenBank/DDBJ databases">
        <title>Tepidimonas charontis SPSP-6 draft genome.</title>
        <authorList>
            <person name="Da Costa M.S."/>
            <person name="Froufe H.J.C."/>
            <person name="Egas C."/>
            <person name="Albuquerque L."/>
        </authorList>
    </citation>
    <scope>NUCLEOTIDE SEQUENCE [LARGE SCALE GENOMIC DNA]</scope>
    <source>
        <strain evidence="8 9">SPSP-6</strain>
    </source>
</reference>
<dbReference type="NCBIfam" id="NF047847">
    <property type="entry name" value="SS_mature_LptM"/>
    <property type="match status" value="1"/>
</dbReference>
<evidence type="ECO:0000256" key="7">
    <source>
        <dbReference type="SAM" id="MobiDB-lite"/>
    </source>
</evidence>
<evidence type="ECO:0000256" key="4">
    <source>
        <dbReference type="ARBA" id="ARBA00023139"/>
    </source>
</evidence>
<comment type="subcellular location">
    <subcellularLocation>
        <location evidence="1">Cell outer membrane</location>
        <topology evidence="1">Lipid-anchor</topology>
    </subcellularLocation>
</comment>
<keyword evidence="6 8" id="KW-0449">Lipoprotein</keyword>
<comment type="caution">
    <text evidence="8">The sequence shown here is derived from an EMBL/GenBank/DDBJ whole genome shotgun (WGS) entry which is preliminary data.</text>
</comment>
<keyword evidence="3" id="KW-0472">Membrane</keyword>
<keyword evidence="2" id="KW-0732">Signal</keyword>
<evidence type="ECO:0000256" key="6">
    <source>
        <dbReference type="ARBA" id="ARBA00023288"/>
    </source>
</evidence>
<evidence type="ECO:0000256" key="1">
    <source>
        <dbReference type="ARBA" id="ARBA00004459"/>
    </source>
</evidence>
<dbReference type="InterPro" id="IPR032831">
    <property type="entry name" value="LptM_cons"/>
</dbReference>
<keyword evidence="4" id="KW-0564">Palmitate</keyword>
<gene>
    <name evidence="8" type="ORF">Tchar_00325</name>
</gene>
<keyword evidence="5" id="KW-0998">Cell outer membrane</keyword>
<protein>
    <submittedName>
        <fullName evidence="8">Prokaryotic lipoprotein-attachment site</fullName>
    </submittedName>
</protein>
<organism evidence="8 9">
    <name type="scientific">Tepidimonas charontis</name>
    <dbReference type="NCBI Taxonomy" id="2267262"/>
    <lineage>
        <taxon>Bacteria</taxon>
        <taxon>Pseudomonadati</taxon>
        <taxon>Pseudomonadota</taxon>
        <taxon>Betaproteobacteria</taxon>
        <taxon>Burkholderiales</taxon>
        <taxon>Tepidimonas</taxon>
    </lineage>
</organism>
<dbReference type="AlphaFoldDB" id="A0A554XJG3"/>
<accession>A0A554XJG3</accession>
<evidence type="ECO:0000256" key="3">
    <source>
        <dbReference type="ARBA" id="ARBA00023136"/>
    </source>
</evidence>
<feature type="region of interest" description="Disordered" evidence="7">
    <location>
        <begin position="29"/>
        <end position="72"/>
    </location>
</feature>
<dbReference type="EMBL" id="VJON01000003">
    <property type="protein sequence ID" value="TSE35970.1"/>
    <property type="molecule type" value="Genomic_DNA"/>
</dbReference>
<keyword evidence="9" id="KW-1185">Reference proteome</keyword>
<dbReference type="GO" id="GO:0009279">
    <property type="term" value="C:cell outer membrane"/>
    <property type="evidence" value="ECO:0007669"/>
    <property type="project" value="UniProtKB-SubCell"/>
</dbReference>
<evidence type="ECO:0000313" key="8">
    <source>
        <dbReference type="EMBL" id="TSE35970.1"/>
    </source>
</evidence>
<evidence type="ECO:0000313" key="9">
    <source>
        <dbReference type="Proteomes" id="UP000318294"/>
    </source>
</evidence>
<dbReference type="Pfam" id="PF13627">
    <property type="entry name" value="LptM_cons"/>
    <property type="match status" value="1"/>
</dbReference>
<dbReference type="Proteomes" id="UP000318294">
    <property type="component" value="Unassembled WGS sequence"/>
</dbReference>
<evidence type="ECO:0000256" key="2">
    <source>
        <dbReference type="ARBA" id="ARBA00022729"/>
    </source>
</evidence>
<name>A0A554XJG3_9BURK</name>